<comment type="cofactor">
    <cofactor evidence="1">
        <name>Fe(3+)</name>
        <dbReference type="ChEBI" id="CHEBI:29034"/>
    </cofactor>
</comment>
<dbReference type="PANTHER" id="PTHR43429">
    <property type="entry name" value="PYRIDINE NUCLEOTIDE-DISULFIDE OXIDOREDUCTASE DOMAIN-CONTAINING"/>
    <property type="match status" value="1"/>
</dbReference>
<evidence type="ECO:0000256" key="13">
    <source>
        <dbReference type="ARBA" id="ARBA00022982"/>
    </source>
</evidence>
<accession>A0A498C459</accession>
<keyword evidence="12" id="KW-0274">FAD</keyword>
<dbReference type="PRINTS" id="PR00411">
    <property type="entry name" value="PNDRDTASEI"/>
</dbReference>
<evidence type="ECO:0000256" key="15">
    <source>
        <dbReference type="ARBA" id="ARBA00023004"/>
    </source>
</evidence>
<evidence type="ECO:0000256" key="8">
    <source>
        <dbReference type="ARBA" id="ARBA00022448"/>
    </source>
</evidence>
<dbReference type="FunFam" id="2.20.28.10:FF:000001">
    <property type="entry name" value="Rubredoxin"/>
    <property type="match status" value="1"/>
</dbReference>
<evidence type="ECO:0000256" key="10">
    <source>
        <dbReference type="ARBA" id="ARBA00022630"/>
    </source>
</evidence>
<keyword evidence="15" id="KW-0408">Iron</keyword>
<evidence type="ECO:0000256" key="2">
    <source>
        <dbReference type="ARBA" id="ARBA00001974"/>
    </source>
</evidence>
<comment type="pathway">
    <text evidence="5">Hydrocarbon metabolism; alkane degradation.</text>
</comment>
<evidence type="ECO:0000259" key="17">
    <source>
        <dbReference type="PROSITE" id="PS50903"/>
    </source>
</evidence>
<evidence type="ECO:0000256" key="1">
    <source>
        <dbReference type="ARBA" id="ARBA00001965"/>
    </source>
</evidence>
<dbReference type="AlphaFoldDB" id="A0A498C459"/>
<evidence type="ECO:0000256" key="4">
    <source>
        <dbReference type="ARBA" id="ARBA00004496"/>
    </source>
</evidence>
<comment type="subcellular location">
    <subcellularLocation>
        <location evidence="4">Cytoplasm</location>
    </subcellularLocation>
</comment>
<comment type="caution">
    <text evidence="18">The sequence shown here is derived from an EMBL/GenBank/DDBJ whole genome shotgun (WGS) entry which is preliminary data.</text>
</comment>
<evidence type="ECO:0000256" key="5">
    <source>
        <dbReference type="ARBA" id="ARBA00004933"/>
    </source>
</evidence>
<feature type="domain" description="Rubredoxin-like" evidence="17">
    <location>
        <begin position="6"/>
        <end position="57"/>
    </location>
</feature>
<evidence type="ECO:0000313" key="18">
    <source>
        <dbReference type="EMBL" id="RLK50954.1"/>
    </source>
</evidence>
<evidence type="ECO:0000256" key="12">
    <source>
        <dbReference type="ARBA" id="ARBA00022827"/>
    </source>
</evidence>
<dbReference type="Pfam" id="PF07992">
    <property type="entry name" value="Pyr_redox_2"/>
    <property type="match status" value="1"/>
</dbReference>
<dbReference type="Pfam" id="PF00301">
    <property type="entry name" value="Rubredoxin"/>
    <property type="match status" value="1"/>
</dbReference>
<dbReference type="PANTHER" id="PTHR43429:SF3">
    <property type="entry name" value="NITRITE REDUCTASE [NAD(P)H]"/>
    <property type="match status" value="1"/>
</dbReference>
<name>A0A498C459_9GAMM</name>
<dbReference type="PROSITE" id="PS00202">
    <property type="entry name" value="RUBREDOXIN"/>
    <property type="match status" value="1"/>
</dbReference>
<organism evidence="18 19">
    <name type="scientific">Alkalispirillum mobile</name>
    <dbReference type="NCBI Taxonomy" id="85925"/>
    <lineage>
        <taxon>Bacteria</taxon>
        <taxon>Pseudomonadati</taxon>
        <taxon>Pseudomonadota</taxon>
        <taxon>Gammaproteobacteria</taxon>
        <taxon>Chromatiales</taxon>
        <taxon>Ectothiorhodospiraceae</taxon>
        <taxon>Alkalispirillum</taxon>
    </lineage>
</organism>
<dbReference type="InterPro" id="IPR050260">
    <property type="entry name" value="FAD-bd_OxRdtase"/>
</dbReference>
<evidence type="ECO:0000256" key="7">
    <source>
        <dbReference type="ARBA" id="ARBA00006442"/>
    </source>
</evidence>
<evidence type="ECO:0000256" key="6">
    <source>
        <dbReference type="ARBA" id="ARBA00005337"/>
    </source>
</evidence>
<evidence type="ECO:0000256" key="14">
    <source>
        <dbReference type="ARBA" id="ARBA00023002"/>
    </source>
</evidence>
<dbReference type="InterPro" id="IPR024935">
    <property type="entry name" value="Rubredoxin_dom"/>
</dbReference>
<keyword evidence="19" id="KW-1185">Reference proteome</keyword>
<dbReference type="Pfam" id="PF18113">
    <property type="entry name" value="Rbx_binding"/>
    <property type="match status" value="1"/>
</dbReference>
<dbReference type="GO" id="GO:0005506">
    <property type="term" value="F:iron ion binding"/>
    <property type="evidence" value="ECO:0007669"/>
    <property type="project" value="InterPro"/>
</dbReference>
<protein>
    <submittedName>
        <fullName evidence="18">Rubredoxin-NAD+ reductase</fullName>
    </submittedName>
</protein>
<gene>
    <name evidence="18" type="ORF">DFR31_0866</name>
</gene>
<dbReference type="GO" id="GO:0005737">
    <property type="term" value="C:cytoplasm"/>
    <property type="evidence" value="ECO:0007669"/>
    <property type="project" value="UniProtKB-SubCell"/>
</dbReference>
<evidence type="ECO:0000256" key="9">
    <source>
        <dbReference type="ARBA" id="ARBA00022490"/>
    </source>
</evidence>
<dbReference type="PROSITE" id="PS50903">
    <property type="entry name" value="RUBREDOXIN_LIKE"/>
    <property type="match status" value="1"/>
</dbReference>
<dbReference type="InterPro" id="IPR018527">
    <property type="entry name" value="Rubredoxin_Fe_BS"/>
</dbReference>
<dbReference type="InterPro" id="IPR036188">
    <property type="entry name" value="FAD/NAD-bd_sf"/>
</dbReference>
<dbReference type="RefSeq" id="WP_121441400.1">
    <property type="nucleotide sequence ID" value="NZ_RCDA01000001.1"/>
</dbReference>
<dbReference type="EMBL" id="RCDA01000001">
    <property type="protein sequence ID" value="RLK50954.1"/>
    <property type="molecule type" value="Genomic_DNA"/>
</dbReference>
<keyword evidence="9" id="KW-0963">Cytoplasm</keyword>
<dbReference type="Gene3D" id="2.20.28.10">
    <property type="match status" value="1"/>
</dbReference>
<keyword evidence="16" id="KW-0520">NAD</keyword>
<dbReference type="InterPro" id="IPR023753">
    <property type="entry name" value="FAD/NAD-binding_dom"/>
</dbReference>
<dbReference type="GO" id="GO:0016491">
    <property type="term" value="F:oxidoreductase activity"/>
    <property type="evidence" value="ECO:0007669"/>
    <property type="project" value="UniProtKB-KW"/>
</dbReference>
<keyword evidence="13" id="KW-0249">Electron transport</keyword>
<comment type="cofactor">
    <cofactor evidence="2">
        <name>FAD</name>
        <dbReference type="ChEBI" id="CHEBI:57692"/>
    </cofactor>
</comment>
<dbReference type="PRINTS" id="PR00368">
    <property type="entry name" value="FADPNR"/>
</dbReference>
<evidence type="ECO:0000256" key="16">
    <source>
        <dbReference type="ARBA" id="ARBA00023027"/>
    </source>
</evidence>
<evidence type="ECO:0000256" key="3">
    <source>
        <dbReference type="ARBA" id="ARBA00002792"/>
    </source>
</evidence>
<dbReference type="Gene3D" id="3.50.50.60">
    <property type="entry name" value="FAD/NAD(P)-binding domain"/>
    <property type="match status" value="2"/>
</dbReference>
<keyword evidence="14" id="KW-0560">Oxidoreductase</keyword>
<dbReference type="InterPro" id="IPR041364">
    <property type="entry name" value="Rbx-bd"/>
</dbReference>
<keyword evidence="8" id="KW-0813">Transport</keyword>
<dbReference type="SUPFAM" id="SSF51905">
    <property type="entry name" value="FAD/NAD(P)-binding domain"/>
    <property type="match status" value="2"/>
</dbReference>
<dbReference type="CDD" id="cd00730">
    <property type="entry name" value="rubredoxin"/>
    <property type="match status" value="1"/>
</dbReference>
<keyword evidence="10" id="KW-0285">Flavoprotein</keyword>
<comment type="function">
    <text evidence="3">Involved in the hydrocarbon hydroxylating system, which transfers electrons from NADH to rubredoxin reductase and then through rubredoxin to alkane 1 monooxygenase.</text>
</comment>
<keyword evidence="11" id="KW-0479">Metal-binding</keyword>
<dbReference type="Proteomes" id="UP000275461">
    <property type="component" value="Unassembled WGS sequence"/>
</dbReference>
<dbReference type="SUPFAM" id="SSF57802">
    <property type="entry name" value="Rubredoxin-like"/>
    <property type="match status" value="1"/>
</dbReference>
<sequence>MGSTPFRRYLCRVCGYIYDEAEGDPDGGLPPGTRFEDIPDDWECPDCGVRKVDFDLLEESAEALEAAEAPAMRSVDLAAGQGADQVVIIGGGMAAWAVAEALRAQDEARPITLVTRCNGDVYYKPQLSAAAARGRTPDDLVQAAGEDKARELGVNLVARTRALAIDTDRRRVITPRGGVPYGDLVLATGARQPRPSLQGNAATEVLQVNDLAAYRRLRERVDAHDPARVLIMGAGLIGCEFAEDLSGAGHRITLVDIADRPLSRLLPAQVSGDLQAALSEKGVDLRLGRTVATVTRTGEGPYTVTLDDDTRLEVDVVVSALGLIPSTRLAEKAGLAVGHGIRVDERLRTSDPRIRALGDCSEHEGHLLPYVQPLKAQARVIGAALAGDEDAVYRAEPGTVRVKTPSLPLAVWSPWTAGEWSEKTSEEAGRVMLHYSGAALTGFALSGRQVRQGPKLEKAIRAGKSPDAA</sequence>
<comment type="similarity">
    <text evidence="7">Belongs to the FAD-dependent oxidoreductase family.</text>
</comment>
<dbReference type="InterPro" id="IPR024934">
    <property type="entry name" value="Rubredoxin-like_dom"/>
</dbReference>
<dbReference type="PRINTS" id="PR00163">
    <property type="entry name" value="RUBREDOXIN"/>
</dbReference>
<reference evidence="18 19" key="1">
    <citation type="submission" date="2018-10" db="EMBL/GenBank/DDBJ databases">
        <title>Genomic Encyclopedia of Type Strains, Phase IV (KMG-IV): sequencing the most valuable type-strain genomes for metagenomic binning, comparative biology and taxonomic classification.</title>
        <authorList>
            <person name="Goeker M."/>
        </authorList>
    </citation>
    <scope>NUCLEOTIDE SEQUENCE [LARGE SCALE GENOMIC DNA]</scope>
    <source>
        <strain evidence="18 19">DSM 12769</strain>
    </source>
</reference>
<proteinExistence type="inferred from homology"/>
<comment type="similarity">
    <text evidence="6">Belongs to the rubredoxin family.</text>
</comment>
<dbReference type="Gene3D" id="3.30.390.120">
    <property type="match status" value="1"/>
</dbReference>
<evidence type="ECO:0000313" key="19">
    <source>
        <dbReference type="Proteomes" id="UP000275461"/>
    </source>
</evidence>
<evidence type="ECO:0000256" key="11">
    <source>
        <dbReference type="ARBA" id="ARBA00022723"/>
    </source>
</evidence>
<dbReference type="OrthoDB" id="9808980at2"/>